<dbReference type="InterPro" id="IPR013087">
    <property type="entry name" value="Znf_C2H2_type"/>
</dbReference>
<feature type="region of interest" description="Disordered" evidence="8">
    <location>
        <begin position="67"/>
        <end position="112"/>
    </location>
</feature>
<evidence type="ECO:0000256" key="1">
    <source>
        <dbReference type="ARBA" id="ARBA00004123"/>
    </source>
</evidence>
<dbReference type="EMBL" id="JAJTJA010000001">
    <property type="protein sequence ID" value="KAH8705513.1"/>
    <property type="molecule type" value="Genomic_DNA"/>
</dbReference>
<dbReference type="SUPFAM" id="SSF57667">
    <property type="entry name" value="beta-beta-alpha zinc fingers"/>
    <property type="match status" value="1"/>
</dbReference>
<dbReference type="GO" id="GO:0000981">
    <property type="term" value="F:DNA-binding transcription factor activity, RNA polymerase II-specific"/>
    <property type="evidence" value="ECO:0007669"/>
    <property type="project" value="InterPro"/>
</dbReference>
<proteinExistence type="predicted"/>
<dbReference type="GO" id="GO:0000978">
    <property type="term" value="F:RNA polymerase II cis-regulatory region sequence-specific DNA binding"/>
    <property type="evidence" value="ECO:0007669"/>
    <property type="project" value="InterPro"/>
</dbReference>
<evidence type="ECO:0000256" key="2">
    <source>
        <dbReference type="ARBA" id="ARBA00022723"/>
    </source>
</evidence>
<dbReference type="GeneID" id="70245191"/>
<keyword evidence="4 7" id="KW-0863">Zinc-finger</keyword>
<dbReference type="InterPro" id="IPR007219">
    <property type="entry name" value="XnlR_reg_dom"/>
</dbReference>
<dbReference type="GO" id="GO:0005634">
    <property type="term" value="C:nucleus"/>
    <property type="evidence" value="ECO:0007669"/>
    <property type="project" value="UniProtKB-SubCell"/>
</dbReference>
<feature type="compositionally biased region" description="Low complexity" evidence="8">
    <location>
        <begin position="71"/>
        <end position="82"/>
    </location>
</feature>
<dbReference type="GO" id="GO:0006351">
    <property type="term" value="P:DNA-templated transcription"/>
    <property type="evidence" value="ECO:0007669"/>
    <property type="project" value="InterPro"/>
</dbReference>
<keyword evidence="5" id="KW-0862">Zinc</keyword>
<dbReference type="Pfam" id="PF04082">
    <property type="entry name" value="Fungal_trans"/>
    <property type="match status" value="1"/>
</dbReference>
<dbReference type="GO" id="GO:0000785">
    <property type="term" value="C:chromatin"/>
    <property type="evidence" value="ECO:0007669"/>
    <property type="project" value="TreeGrafter"/>
</dbReference>
<sequence length="823" mass="93569">MPQERIEKGKRVRACSICGRTFKRTEHCIRHERAHFHERPFSCRFCDKSYGRKDLLVRHERTLHTEQWTNAQTAASASSQSRPARRRQSRSSWAPATPVVPPPIQHYKPESQQGMRINNETVIQYESFLPSPRVSSSSEISDPEPVSGVSEGFDFDLPLDPNLLHSMNMVSGPAGEHMPHHLLPAYSMDPHHLPYEPHMQPQDLDQFNCDHGFPLDPSLTMDIPKADSMPTLSFDAVPINLNFFSLFPKSSLDNHTSFTNQVGAPDSLVAQPPSDIFVLNPPPPEPRRRGRPSRNAKTRNESQSRKAITEETRTLLQADLQQRLARNADDIEIPTLQSLQRFMNQFFKSFNNHLPIFHVPSFDISATPSPLLLAMCSIGALFHLERDSAYRLRALANEALQNIDTAPNRSLWEVQCKLLLVVGAAFGGDCSAVAWALENVGFFHREFSCRRSMLLATQDTPPGSWADWVERESSKRLLFGMFIVSSLLTISYNVSPAISTTDDLKIEMPEDEYVWAAADEERWKEAMATTAKTGMDVNQALTQLLFGKDFSPDSDVHWPAFAVTILMHAVNVHMWHVTQSTQSFMNFSVDTKAEEQMKALCTNQTEESLARCHKILEQRNLLEGGNPWGGAERPLLFNGMALLRSCYVRAFTRSGTFNRSILFSDNEEEIFRSAKYYVQTQQVRTPFLTKAVAQVFDGLLTSIREGPEFVKKTASFTYSIEHAIAVWDCALFYTKWVHTVEMERAFAPPDHEERKNLDNLVEILREVDNGVKDHSSLAASVARLWASFLDDTWTWEVTWRMGKVLRKLADVYEHEKNVLDTRV</sequence>
<dbReference type="AlphaFoldDB" id="A0AAD4L0V2"/>
<dbReference type="PANTHER" id="PTHR40626">
    <property type="entry name" value="MIP31509P"/>
    <property type="match status" value="1"/>
</dbReference>
<evidence type="ECO:0000256" key="5">
    <source>
        <dbReference type="ARBA" id="ARBA00022833"/>
    </source>
</evidence>
<keyword evidence="11" id="KW-1185">Reference proteome</keyword>
<dbReference type="GO" id="GO:0008270">
    <property type="term" value="F:zinc ion binding"/>
    <property type="evidence" value="ECO:0007669"/>
    <property type="project" value="UniProtKB-KW"/>
</dbReference>
<dbReference type="Pfam" id="PF00096">
    <property type="entry name" value="zf-C2H2"/>
    <property type="match status" value="1"/>
</dbReference>
<feature type="compositionally biased region" description="Basic and acidic residues" evidence="8">
    <location>
        <begin position="298"/>
        <end position="307"/>
    </location>
</feature>
<comment type="caution">
    <text evidence="10">The sequence shown here is derived from an EMBL/GenBank/DDBJ whole genome shotgun (WGS) entry which is preliminary data.</text>
</comment>
<feature type="region of interest" description="Disordered" evidence="8">
    <location>
        <begin position="263"/>
        <end position="307"/>
    </location>
</feature>
<evidence type="ECO:0000256" key="4">
    <source>
        <dbReference type="ARBA" id="ARBA00022771"/>
    </source>
</evidence>
<dbReference type="RefSeq" id="XP_046078134.1">
    <property type="nucleotide sequence ID" value="XM_046214904.1"/>
</dbReference>
<organism evidence="10 11">
    <name type="scientific">Talaromyces proteolyticus</name>
    <dbReference type="NCBI Taxonomy" id="1131652"/>
    <lineage>
        <taxon>Eukaryota</taxon>
        <taxon>Fungi</taxon>
        <taxon>Dikarya</taxon>
        <taxon>Ascomycota</taxon>
        <taxon>Pezizomycotina</taxon>
        <taxon>Eurotiomycetes</taxon>
        <taxon>Eurotiomycetidae</taxon>
        <taxon>Eurotiales</taxon>
        <taxon>Trichocomaceae</taxon>
        <taxon>Talaromyces</taxon>
        <taxon>Talaromyces sect. Bacilispori</taxon>
    </lineage>
</organism>
<keyword evidence="3" id="KW-0677">Repeat</keyword>
<dbReference type="CDD" id="cd12148">
    <property type="entry name" value="fungal_TF_MHR"/>
    <property type="match status" value="1"/>
</dbReference>
<dbReference type="PANTHER" id="PTHR40626:SF35">
    <property type="entry name" value="FINGER DOMAIN PROTEIN, PUTATIVE-RELATED"/>
    <property type="match status" value="1"/>
</dbReference>
<gene>
    <name evidence="10" type="ORF">BGW36DRAFT_367707</name>
</gene>
<dbReference type="PROSITE" id="PS00028">
    <property type="entry name" value="ZINC_FINGER_C2H2_1"/>
    <property type="match status" value="2"/>
</dbReference>
<keyword evidence="2" id="KW-0479">Metal-binding</keyword>
<dbReference type="Gene3D" id="3.30.160.60">
    <property type="entry name" value="Classic Zinc Finger"/>
    <property type="match status" value="2"/>
</dbReference>
<evidence type="ECO:0000256" key="6">
    <source>
        <dbReference type="ARBA" id="ARBA00023242"/>
    </source>
</evidence>
<evidence type="ECO:0000313" key="11">
    <source>
        <dbReference type="Proteomes" id="UP001201262"/>
    </source>
</evidence>
<dbReference type="InterPro" id="IPR051059">
    <property type="entry name" value="VerF-like"/>
</dbReference>
<evidence type="ECO:0000256" key="3">
    <source>
        <dbReference type="ARBA" id="ARBA00022737"/>
    </source>
</evidence>
<name>A0AAD4L0V2_9EURO</name>
<feature type="compositionally biased region" description="Basic residues" evidence="8">
    <location>
        <begin position="288"/>
        <end position="297"/>
    </location>
</feature>
<comment type="subcellular location">
    <subcellularLocation>
        <location evidence="1">Nucleus</location>
    </subcellularLocation>
</comment>
<dbReference type="Proteomes" id="UP001201262">
    <property type="component" value="Unassembled WGS sequence"/>
</dbReference>
<feature type="domain" description="C2H2-type" evidence="9">
    <location>
        <begin position="13"/>
        <end position="40"/>
    </location>
</feature>
<protein>
    <submittedName>
        <fullName evidence="10">Zinc finger protein</fullName>
    </submittedName>
</protein>
<evidence type="ECO:0000259" key="9">
    <source>
        <dbReference type="PROSITE" id="PS50157"/>
    </source>
</evidence>
<accession>A0AAD4L0V2</accession>
<evidence type="ECO:0000256" key="7">
    <source>
        <dbReference type="PROSITE-ProRule" id="PRU00042"/>
    </source>
</evidence>
<dbReference type="PROSITE" id="PS50157">
    <property type="entry name" value="ZINC_FINGER_C2H2_2"/>
    <property type="match status" value="2"/>
</dbReference>
<feature type="domain" description="C2H2-type" evidence="9">
    <location>
        <begin position="41"/>
        <end position="69"/>
    </location>
</feature>
<evidence type="ECO:0000256" key="8">
    <source>
        <dbReference type="SAM" id="MobiDB-lite"/>
    </source>
</evidence>
<dbReference type="InterPro" id="IPR036236">
    <property type="entry name" value="Znf_C2H2_sf"/>
</dbReference>
<evidence type="ECO:0000313" key="10">
    <source>
        <dbReference type="EMBL" id="KAH8705513.1"/>
    </source>
</evidence>
<reference evidence="10" key="1">
    <citation type="submission" date="2021-12" db="EMBL/GenBank/DDBJ databases">
        <title>Convergent genome expansion in fungi linked to evolution of root-endophyte symbiosis.</title>
        <authorList>
            <consortium name="DOE Joint Genome Institute"/>
            <person name="Ke Y.-H."/>
            <person name="Bonito G."/>
            <person name="Liao H.-L."/>
            <person name="Looney B."/>
            <person name="Rojas-Flechas A."/>
            <person name="Nash J."/>
            <person name="Hameed K."/>
            <person name="Schadt C."/>
            <person name="Martin F."/>
            <person name="Crous P.W."/>
            <person name="Miettinen O."/>
            <person name="Magnuson J.K."/>
            <person name="Labbe J."/>
            <person name="Jacobson D."/>
            <person name="Doktycz M.J."/>
            <person name="Veneault-Fourrey C."/>
            <person name="Kuo A."/>
            <person name="Mondo S."/>
            <person name="Calhoun S."/>
            <person name="Riley R."/>
            <person name="Ohm R."/>
            <person name="LaButti K."/>
            <person name="Andreopoulos B."/>
            <person name="Pangilinan J."/>
            <person name="Nolan M."/>
            <person name="Tritt A."/>
            <person name="Clum A."/>
            <person name="Lipzen A."/>
            <person name="Daum C."/>
            <person name="Barry K."/>
            <person name="Grigoriev I.V."/>
            <person name="Vilgalys R."/>
        </authorList>
    </citation>
    <scope>NUCLEOTIDE SEQUENCE</scope>
    <source>
        <strain evidence="10">PMI_201</strain>
    </source>
</reference>
<dbReference type="SMART" id="SM00355">
    <property type="entry name" value="ZnF_C2H2"/>
    <property type="match status" value="2"/>
</dbReference>
<keyword evidence="6" id="KW-0539">Nucleus</keyword>